<dbReference type="InterPro" id="IPR027417">
    <property type="entry name" value="P-loop_NTPase"/>
</dbReference>
<proteinExistence type="predicted"/>
<name>A0A0F9KEC5_9ZZZZ</name>
<reference evidence="1" key="1">
    <citation type="journal article" date="2015" name="Nature">
        <title>Complex archaea that bridge the gap between prokaryotes and eukaryotes.</title>
        <authorList>
            <person name="Spang A."/>
            <person name="Saw J.H."/>
            <person name="Jorgensen S.L."/>
            <person name="Zaremba-Niedzwiedzka K."/>
            <person name="Martijn J."/>
            <person name="Lind A.E."/>
            <person name="van Eijk R."/>
            <person name="Schleper C."/>
            <person name="Guy L."/>
            <person name="Ettema T.J."/>
        </authorList>
    </citation>
    <scope>NUCLEOTIDE SEQUENCE</scope>
</reference>
<sequence length="234" mass="26231">MTATSTIVKAADTVAQSLKMVVYGNSGVGKTTFASTAPKPIILSAEAGLLSIADKDIDVISIDKWTDLHDAFDYLKNAKHDYKTVVLDSLTELQKKHQDHLVGASEKQMTQQQWGINIEVLRKTCRAFRDLPMNVILIALASEIEQNGVSVTRIALQGKSLPNEVMGFVDLVGHMVTQERVVEDSEEMKIVRAIRFQPTDTIAAKDRSDRLEIWEKPDFTKIYNKVFPEKKEKK</sequence>
<dbReference type="EMBL" id="LAZR01009369">
    <property type="protein sequence ID" value="KKM73036.1"/>
    <property type="molecule type" value="Genomic_DNA"/>
</dbReference>
<comment type="caution">
    <text evidence="1">The sequence shown here is derived from an EMBL/GenBank/DDBJ whole genome shotgun (WGS) entry which is preliminary data.</text>
</comment>
<evidence type="ECO:0000313" key="1">
    <source>
        <dbReference type="EMBL" id="KKM73036.1"/>
    </source>
</evidence>
<dbReference type="Gene3D" id="3.40.50.300">
    <property type="entry name" value="P-loop containing nucleotide triphosphate hydrolases"/>
    <property type="match status" value="1"/>
</dbReference>
<gene>
    <name evidence="1" type="ORF">LCGC14_1414500</name>
</gene>
<dbReference type="SUPFAM" id="SSF52540">
    <property type="entry name" value="P-loop containing nucleoside triphosphate hydrolases"/>
    <property type="match status" value="1"/>
</dbReference>
<dbReference type="AlphaFoldDB" id="A0A0F9KEC5"/>
<accession>A0A0F9KEC5</accession>
<organism evidence="1">
    <name type="scientific">marine sediment metagenome</name>
    <dbReference type="NCBI Taxonomy" id="412755"/>
    <lineage>
        <taxon>unclassified sequences</taxon>
        <taxon>metagenomes</taxon>
        <taxon>ecological metagenomes</taxon>
    </lineage>
</organism>
<protein>
    <submittedName>
        <fullName evidence="1">Uncharacterized protein</fullName>
    </submittedName>
</protein>
<dbReference type="Pfam" id="PF13479">
    <property type="entry name" value="AAA_24"/>
    <property type="match status" value="1"/>
</dbReference>